<keyword evidence="3 6" id="KW-1133">Transmembrane helix</keyword>
<feature type="transmembrane region" description="Helical" evidence="6">
    <location>
        <begin position="300"/>
        <end position="319"/>
    </location>
</feature>
<proteinExistence type="predicted"/>
<gene>
    <name evidence="8" type="ORF">BS50DRAFT_614461</name>
</gene>
<dbReference type="AlphaFoldDB" id="A0A2T2N2B8"/>
<dbReference type="PROSITE" id="PS50850">
    <property type="entry name" value="MFS"/>
    <property type="match status" value="1"/>
</dbReference>
<feature type="transmembrane region" description="Helical" evidence="6">
    <location>
        <begin position="122"/>
        <end position="140"/>
    </location>
</feature>
<evidence type="ECO:0000256" key="1">
    <source>
        <dbReference type="ARBA" id="ARBA00004141"/>
    </source>
</evidence>
<evidence type="ECO:0000256" key="2">
    <source>
        <dbReference type="ARBA" id="ARBA00022692"/>
    </source>
</evidence>
<evidence type="ECO:0000313" key="8">
    <source>
        <dbReference type="EMBL" id="PSN59583.1"/>
    </source>
</evidence>
<dbReference type="Proteomes" id="UP000240883">
    <property type="component" value="Unassembled WGS sequence"/>
</dbReference>
<sequence>MSNKEIAGVAHAPSEYTESPTSTIPLFALDTEARPASRSTPDALPPWKPERKQWLVMISLGFISFIVSLDATILVTVLPELARFLRSSTAETFWIGTSYLLTSAVVQPVVAAASNGFGRPQLLIVSIVLFALGTAFCAVAHDVTVMLVGRCAQGVGGGGIITMTQLIFCDMVPLRQRPKYFAIVLASWSVGTIAGPVVGGCLVEKASWRWCFHINFPFCGTGLAATYLFVRPGDAAGLPLSGASTQMDWIGGFLFVSAVTSFLVGISCGGGAQHAWLSPATLAPTILGVVGSPVQAAVDLFPAVCLFVPGSVLVAVLTSRLGRFRWALWAGWGITTAACGLFLLFGLDTKKPVFAVALALFGVGNGMVLTGVNVATQAISRVEDRAMAACMYGFMRSLGMPIGVAVSGAIFQTAMSHALSESSLPTGIAHDSERYVSVLWAMAESDPTKAAVLQSYAAAFHAVFTALTAMSASAWLASFLIRKSSMDVATPTTR</sequence>
<feature type="transmembrane region" description="Helical" evidence="6">
    <location>
        <begin position="90"/>
        <end position="110"/>
    </location>
</feature>
<dbReference type="PANTHER" id="PTHR23501">
    <property type="entry name" value="MAJOR FACILITATOR SUPERFAMILY"/>
    <property type="match status" value="1"/>
</dbReference>
<dbReference type="OrthoDB" id="2351791at2759"/>
<accession>A0A2T2N2B8</accession>
<feature type="transmembrane region" description="Helical" evidence="6">
    <location>
        <begin position="210"/>
        <end position="229"/>
    </location>
</feature>
<keyword evidence="4 6" id="KW-0472">Membrane</keyword>
<feature type="transmembrane region" description="Helical" evidence="6">
    <location>
        <begin position="456"/>
        <end position="477"/>
    </location>
</feature>
<reference evidence="8 9" key="1">
    <citation type="journal article" date="2018" name="Front. Microbiol.">
        <title>Genome-Wide Analysis of Corynespora cassiicola Leaf Fall Disease Putative Effectors.</title>
        <authorList>
            <person name="Lopez D."/>
            <person name="Ribeiro S."/>
            <person name="Label P."/>
            <person name="Fumanal B."/>
            <person name="Venisse J.S."/>
            <person name="Kohler A."/>
            <person name="de Oliveira R.R."/>
            <person name="Labutti K."/>
            <person name="Lipzen A."/>
            <person name="Lail K."/>
            <person name="Bauer D."/>
            <person name="Ohm R.A."/>
            <person name="Barry K.W."/>
            <person name="Spatafora J."/>
            <person name="Grigoriev I.V."/>
            <person name="Martin F.M."/>
            <person name="Pujade-Renaud V."/>
        </authorList>
    </citation>
    <scope>NUCLEOTIDE SEQUENCE [LARGE SCALE GENOMIC DNA]</scope>
    <source>
        <strain evidence="8 9">Philippines</strain>
    </source>
</reference>
<evidence type="ECO:0000256" key="6">
    <source>
        <dbReference type="SAM" id="Phobius"/>
    </source>
</evidence>
<dbReference type="InterPro" id="IPR011701">
    <property type="entry name" value="MFS"/>
</dbReference>
<keyword evidence="2 6" id="KW-0812">Transmembrane</keyword>
<dbReference type="GO" id="GO:0005886">
    <property type="term" value="C:plasma membrane"/>
    <property type="evidence" value="ECO:0007669"/>
    <property type="project" value="TreeGrafter"/>
</dbReference>
<feature type="transmembrane region" description="Helical" evidence="6">
    <location>
        <begin position="249"/>
        <end position="268"/>
    </location>
</feature>
<dbReference type="SUPFAM" id="SSF103473">
    <property type="entry name" value="MFS general substrate transporter"/>
    <property type="match status" value="1"/>
</dbReference>
<feature type="transmembrane region" description="Helical" evidence="6">
    <location>
        <begin position="326"/>
        <end position="347"/>
    </location>
</feature>
<feature type="transmembrane region" description="Helical" evidence="6">
    <location>
        <begin position="353"/>
        <end position="376"/>
    </location>
</feature>
<feature type="region of interest" description="Disordered" evidence="5">
    <location>
        <begin position="1"/>
        <end position="21"/>
    </location>
</feature>
<comment type="subcellular location">
    <subcellularLocation>
        <location evidence="1">Membrane</location>
        <topology evidence="1">Multi-pass membrane protein</topology>
    </subcellularLocation>
</comment>
<dbReference type="InterPro" id="IPR036259">
    <property type="entry name" value="MFS_trans_sf"/>
</dbReference>
<dbReference type="EMBL" id="KZ678154">
    <property type="protein sequence ID" value="PSN59583.1"/>
    <property type="molecule type" value="Genomic_DNA"/>
</dbReference>
<organism evidence="8 9">
    <name type="scientific">Corynespora cassiicola Philippines</name>
    <dbReference type="NCBI Taxonomy" id="1448308"/>
    <lineage>
        <taxon>Eukaryota</taxon>
        <taxon>Fungi</taxon>
        <taxon>Dikarya</taxon>
        <taxon>Ascomycota</taxon>
        <taxon>Pezizomycotina</taxon>
        <taxon>Dothideomycetes</taxon>
        <taxon>Pleosporomycetidae</taxon>
        <taxon>Pleosporales</taxon>
        <taxon>Corynesporascaceae</taxon>
        <taxon>Corynespora</taxon>
    </lineage>
</organism>
<evidence type="ECO:0000259" key="7">
    <source>
        <dbReference type="PROSITE" id="PS50850"/>
    </source>
</evidence>
<evidence type="ECO:0000313" key="9">
    <source>
        <dbReference type="Proteomes" id="UP000240883"/>
    </source>
</evidence>
<evidence type="ECO:0000256" key="3">
    <source>
        <dbReference type="ARBA" id="ARBA00022989"/>
    </source>
</evidence>
<protein>
    <submittedName>
        <fullName evidence="8">MFS general substrate transporter</fullName>
    </submittedName>
</protein>
<feature type="transmembrane region" description="Helical" evidence="6">
    <location>
        <begin position="275"/>
        <end position="294"/>
    </location>
</feature>
<dbReference type="PANTHER" id="PTHR23501:SF94">
    <property type="entry name" value="MAJOR FACILITATOR SUPERFAMILY (MFS) PROFILE DOMAIN-CONTAINING PROTEIN"/>
    <property type="match status" value="1"/>
</dbReference>
<feature type="domain" description="Major facilitator superfamily (MFS) profile" evidence="7">
    <location>
        <begin position="56"/>
        <end position="486"/>
    </location>
</feature>
<dbReference type="Pfam" id="PF07690">
    <property type="entry name" value="MFS_1"/>
    <property type="match status" value="1"/>
</dbReference>
<feature type="transmembrane region" description="Helical" evidence="6">
    <location>
        <begin position="180"/>
        <end position="203"/>
    </location>
</feature>
<dbReference type="InterPro" id="IPR020846">
    <property type="entry name" value="MFS_dom"/>
</dbReference>
<feature type="transmembrane region" description="Helical" evidence="6">
    <location>
        <begin position="54"/>
        <end position="78"/>
    </location>
</feature>
<dbReference type="GO" id="GO:0022857">
    <property type="term" value="F:transmembrane transporter activity"/>
    <property type="evidence" value="ECO:0007669"/>
    <property type="project" value="InterPro"/>
</dbReference>
<dbReference type="Gene3D" id="1.20.1250.20">
    <property type="entry name" value="MFS general substrate transporter like domains"/>
    <property type="match status" value="1"/>
</dbReference>
<keyword evidence="9" id="KW-1185">Reference proteome</keyword>
<evidence type="ECO:0000256" key="4">
    <source>
        <dbReference type="ARBA" id="ARBA00023136"/>
    </source>
</evidence>
<evidence type="ECO:0000256" key="5">
    <source>
        <dbReference type="SAM" id="MobiDB-lite"/>
    </source>
</evidence>
<feature type="transmembrane region" description="Helical" evidence="6">
    <location>
        <begin position="397"/>
        <end position="415"/>
    </location>
</feature>
<name>A0A2T2N2B8_CORCC</name>